<dbReference type="PROSITE" id="PS51253">
    <property type="entry name" value="HTH_CENPB"/>
    <property type="match status" value="1"/>
</dbReference>
<keyword evidence="3" id="KW-0539">Nucleus</keyword>
<gene>
    <name evidence="5" type="ORF">DID88_002238</name>
</gene>
<dbReference type="Pfam" id="PF03184">
    <property type="entry name" value="DDE_1"/>
    <property type="match status" value="1"/>
</dbReference>
<dbReference type="GO" id="GO:0005634">
    <property type="term" value="C:nucleus"/>
    <property type="evidence" value="ECO:0007669"/>
    <property type="project" value="UniProtKB-SubCell"/>
</dbReference>
<organism evidence="5 6">
    <name type="scientific">Monilinia fructigena</name>
    <dbReference type="NCBI Taxonomy" id="38457"/>
    <lineage>
        <taxon>Eukaryota</taxon>
        <taxon>Fungi</taxon>
        <taxon>Dikarya</taxon>
        <taxon>Ascomycota</taxon>
        <taxon>Pezizomycotina</taxon>
        <taxon>Leotiomycetes</taxon>
        <taxon>Helotiales</taxon>
        <taxon>Sclerotiniaceae</taxon>
        <taxon>Monilinia</taxon>
    </lineage>
</organism>
<reference evidence="5 6" key="1">
    <citation type="submission" date="2018-06" db="EMBL/GenBank/DDBJ databases">
        <title>Genome Sequence of the Brown Rot Fungal Pathogen Monilinia fructigena.</title>
        <authorList>
            <person name="Landi L."/>
            <person name="De Miccolis Angelini R.M."/>
            <person name="Pollastro S."/>
            <person name="Abate D."/>
            <person name="Faretra F."/>
            <person name="Romanazzi G."/>
        </authorList>
    </citation>
    <scope>NUCLEOTIDE SEQUENCE [LARGE SCALE GENOMIC DNA]</scope>
    <source>
        <strain evidence="5 6">Mfrg269</strain>
    </source>
</reference>
<evidence type="ECO:0000259" key="4">
    <source>
        <dbReference type="PROSITE" id="PS51253"/>
    </source>
</evidence>
<dbReference type="GO" id="GO:0003677">
    <property type="term" value="F:DNA binding"/>
    <property type="evidence" value="ECO:0007669"/>
    <property type="project" value="UniProtKB-KW"/>
</dbReference>
<evidence type="ECO:0000313" key="5">
    <source>
        <dbReference type="EMBL" id="RAL58283.1"/>
    </source>
</evidence>
<dbReference type="Pfam" id="PF03221">
    <property type="entry name" value="HTH_Tnp_Tc5"/>
    <property type="match status" value="1"/>
</dbReference>
<name>A0A395IG18_9HELO</name>
<sequence length="401" mass="46302">MHTESPLTPSQIEEKIQNAIIALQLKEFESIRKAAEYFEVPKSTLIARVAGRKSRTQSHEMAQILSNAEENTLVRWISRLTITGFPATPMLVKEMADEIRLRRVQVASSRIPTSTEILPIGHEWIYRFQKRHPELKTCYSRQLESNRAKEATPENIQAWFDAFRTRLIERKYELDDDMYNMDETGFGVGTTQSTRIIVDSTQKSNWKVTAGKQEWITAFECVNAAGKALSPMAIFKAQNTNSAWIPKDTPQSWQFSTITNGWTSNSHGLEWLKRVFEPESKKVSGDPTSTFDHGWPFKSYYRQLYCFLYREGYRFTYITSSLLHLLQPLDIAVYGPMKRYHALEVDRYSRAGVKRIQRAEWVELFQNIRKKALNSSNIKAGWRGAGLVPFAPRKVLDSLPF</sequence>
<comment type="caution">
    <text evidence="5">The sequence shown here is derived from an EMBL/GenBank/DDBJ whole genome shotgun (WGS) entry which is preliminary data.</text>
</comment>
<dbReference type="InterPro" id="IPR050863">
    <property type="entry name" value="CenT-Element_Derived"/>
</dbReference>
<dbReference type="Pfam" id="PF05225">
    <property type="entry name" value="HTH_psq"/>
    <property type="match status" value="1"/>
</dbReference>
<dbReference type="InterPro" id="IPR004875">
    <property type="entry name" value="DDE_SF_endonuclease_dom"/>
</dbReference>
<dbReference type="PANTHER" id="PTHR19303:SF74">
    <property type="entry name" value="POGO TRANSPOSABLE ELEMENT WITH KRAB DOMAIN"/>
    <property type="match status" value="1"/>
</dbReference>
<keyword evidence="2" id="KW-0238">DNA-binding</keyword>
<dbReference type="AlphaFoldDB" id="A0A395IG18"/>
<accession>A0A395IG18</accession>
<comment type="subcellular location">
    <subcellularLocation>
        <location evidence="1">Nucleus</location>
    </subcellularLocation>
</comment>
<dbReference type="SUPFAM" id="SSF46689">
    <property type="entry name" value="Homeodomain-like"/>
    <property type="match status" value="1"/>
</dbReference>
<dbReference type="OrthoDB" id="5420958at2759"/>
<dbReference type="EMBL" id="QKRW01000090">
    <property type="protein sequence ID" value="RAL58283.1"/>
    <property type="molecule type" value="Genomic_DNA"/>
</dbReference>
<evidence type="ECO:0000256" key="2">
    <source>
        <dbReference type="ARBA" id="ARBA00023125"/>
    </source>
</evidence>
<feature type="domain" description="HTH CENPB-type" evidence="4">
    <location>
        <begin position="57"/>
        <end position="138"/>
    </location>
</feature>
<protein>
    <recommendedName>
        <fullName evidence="4">HTH CENPB-type domain-containing protein</fullName>
    </recommendedName>
</protein>
<dbReference type="InterPro" id="IPR009057">
    <property type="entry name" value="Homeodomain-like_sf"/>
</dbReference>
<dbReference type="Gene3D" id="1.10.10.60">
    <property type="entry name" value="Homeodomain-like"/>
    <property type="match status" value="1"/>
</dbReference>
<keyword evidence="6" id="KW-1185">Reference proteome</keyword>
<evidence type="ECO:0000256" key="3">
    <source>
        <dbReference type="ARBA" id="ARBA00023242"/>
    </source>
</evidence>
<dbReference type="Proteomes" id="UP000249056">
    <property type="component" value="Unassembled WGS sequence"/>
</dbReference>
<dbReference type="InterPro" id="IPR007889">
    <property type="entry name" value="HTH_Psq"/>
</dbReference>
<evidence type="ECO:0000313" key="6">
    <source>
        <dbReference type="Proteomes" id="UP000249056"/>
    </source>
</evidence>
<dbReference type="InterPro" id="IPR006600">
    <property type="entry name" value="HTH_CenpB_DNA-bd_dom"/>
</dbReference>
<dbReference type="PANTHER" id="PTHR19303">
    <property type="entry name" value="TRANSPOSON"/>
    <property type="match status" value="1"/>
</dbReference>
<evidence type="ECO:0000256" key="1">
    <source>
        <dbReference type="ARBA" id="ARBA00004123"/>
    </source>
</evidence>
<proteinExistence type="predicted"/>